<feature type="region of interest" description="Disordered" evidence="3">
    <location>
        <begin position="126"/>
        <end position="154"/>
    </location>
</feature>
<accession>A0ABN8ACL5</accession>
<evidence type="ECO:0000256" key="1">
    <source>
        <dbReference type="ARBA" id="ARBA00022795"/>
    </source>
</evidence>
<gene>
    <name evidence="4" type="primary">yvyG</name>
    <name evidence="4" type="ORF">BACCIP111883_02205</name>
</gene>
<dbReference type="Proteomes" id="UP000789833">
    <property type="component" value="Unassembled WGS sequence"/>
</dbReference>
<evidence type="ECO:0000256" key="2">
    <source>
        <dbReference type="SAM" id="Coils"/>
    </source>
</evidence>
<reference evidence="4 5" key="1">
    <citation type="submission" date="2021-10" db="EMBL/GenBank/DDBJ databases">
        <authorList>
            <person name="Criscuolo A."/>
        </authorList>
    </citation>
    <scope>NUCLEOTIDE SEQUENCE [LARGE SCALE GENOMIC DNA]</scope>
    <source>
        <strain evidence="5">CIP 111883</strain>
    </source>
</reference>
<evidence type="ECO:0000313" key="4">
    <source>
        <dbReference type="EMBL" id="CAG9621432.1"/>
    </source>
</evidence>
<dbReference type="SUPFAM" id="SSF140566">
    <property type="entry name" value="FlgN-like"/>
    <property type="match status" value="1"/>
</dbReference>
<dbReference type="RefSeq" id="WP_230501324.1">
    <property type="nucleotide sequence ID" value="NZ_CAKJTJ010000010.1"/>
</dbReference>
<organism evidence="4 5">
    <name type="scientific">Sutcliffiella rhizosphaerae</name>
    <dbReference type="NCBI Taxonomy" id="2880967"/>
    <lineage>
        <taxon>Bacteria</taxon>
        <taxon>Bacillati</taxon>
        <taxon>Bacillota</taxon>
        <taxon>Bacilli</taxon>
        <taxon>Bacillales</taxon>
        <taxon>Bacillaceae</taxon>
        <taxon>Sutcliffiella</taxon>
    </lineage>
</organism>
<dbReference type="InterPro" id="IPR036679">
    <property type="entry name" value="FlgN-like_sf"/>
</dbReference>
<keyword evidence="1" id="KW-1005">Bacterial flagellum biogenesis</keyword>
<evidence type="ECO:0000313" key="5">
    <source>
        <dbReference type="Proteomes" id="UP000789833"/>
    </source>
</evidence>
<evidence type="ECO:0008006" key="6">
    <source>
        <dbReference type="Google" id="ProtNLM"/>
    </source>
</evidence>
<proteinExistence type="predicted"/>
<feature type="coiled-coil region" evidence="2">
    <location>
        <begin position="39"/>
        <end position="66"/>
    </location>
</feature>
<dbReference type="Gene3D" id="1.20.58.300">
    <property type="entry name" value="FlgN-like"/>
    <property type="match status" value="1"/>
</dbReference>
<dbReference type="InterPro" id="IPR007809">
    <property type="entry name" value="FlgN-like"/>
</dbReference>
<keyword evidence="5" id="KW-1185">Reference proteome</keyword>
<sequence length="154" mass="17468">MSTSTLITVLEKMSTLHAYLYELTVRKEEVVKGNKVDELQQITREEQQYTRAIVQLEKQREQLSGNKTISEVAEVSSPEEKTVLLNLKEKLLDTIEKIKVQNELNQSLLQQSLQFVTMTMNTLNPQPTAVNYEKPANSKKSPSAPGRSLFDSKA</sequence>
<protein>
    <recommendedName>
        <fullName evidence="6">Flagellar protein FlgN</fullName>
    </recommendedName>
</protein>
<dbReference type="EMBL" id="CAKJTJ010000010">
    <property type="protein sequence ID" value="CAG9621432.1"/>
    <property type="molecule type" value="Genomic_DNA"/>
</dbReference>
<dbReference type="Pfam" id="PF05130">
    <property type="entry name" value="FlgN"/>
    <property type="match status" value="1"/>
</dbReference>
<evidence type="ECO:0000256" key="3">
    <source>
        <dbReference type="SAM" id="MobiDB-lite"/>
    </source>
</evidence>
<comment type="caution">
    <text evidence="4">The sequence shown here is derived from an EMBL/GenBank/DDBJ whole genome shotgun (WGS) entry which is preliminary data.</text>
</comment>
<keyword evidence="2" id="KW-0175">Coiled coil</keyword>
<name>A0ABN8ACL5_9BACI</name>